<organism evidence="3 4">
    <name type="scientific">Xyrichtys novacula</name>
    <name type="common">Pearly razorfish</name>
    <name type="synonym">Hemipteronotus novacula</name>
    <dbReference type="NCBI Taxonomy" id="13765"/>
    <lineage>
        <taxon>Eukaryota</taxon>
        <taxon>Metazoa</taxon>
        <taxon>Chordata</taxon>
        <taxon>Craniata</taxon>
        <taxon>Vertebrata</taxon>
        <taxon>Euteleostomi</taxon>
        <taxon>Actinopterygii</taxon>
        <taxon>Neopterygii</taxon>
        <taxon>Teleostei</taxon>
        <taxon>Neoteleostei</taxon>
        <taxon>Acanthomorphata</taxon>
        <taxon>Eupercaria</taxon>
        <taxon>Labriformes</taxon>
        <taxon>Labridae</taxon>
        <taxon>Xyrichtys</taxon>
    </lineage>
</organism>
<evidence type="ECO:0000256" key="1">
    <source>
        <dbReference type="SAM" id="MobiDB-lite"/>
    </source>
</evidence>
<feature type="region of interest" description="Disordered" evidence="1">
    <location>
        <begin position="119"/>
        <end position="139"/>
    </location>
</feature>
<sequence>MALCMSAMFACVYSGAGLCLTFVPDGSVRAERYFRDEESAEAKMCGEDVSGVVMWKPMIDIPISHLTRTLLEIHMRVMGVSRVAAACLTLLTWFSYYHAEHYAPDSHVCGQHGCQELEQANPSSAMRPDQLTRGQSKQT</sequence>
<reference evidence="3" key="1">
    <citation type="submission" date="2023-08" db="EMBL/GenBank/DDBJ databases">
        <authorList>
            <person name="Alioto T."/>
            <person name="Alioto T."/>
            <person name="Gomez Garrido J."/>
        </authorList>
    </citation>
    <scope>NUCLEOTIDE SEQUENCE</scope>
</reference>
<name>A0AAV1HLK4_XYRNO</name>
<evidence type="ECO:0000313" key="4">
    <source>
        <dbReference type="Proteomes" id="UP001178508"/>
    </source>
</evidence>
<proteinExistence type="predicted"/>
<dbReference type="Proteomes" id="UP001178508">
    <property type="component" value="Chromosome 24"/>
</dbReference>
<feature type="chain" id="PRO_5043707264" evidence="2">
    <location>
        <begin position="31"/>
        <end position="139"/>
    </location>
</feature>
<gene>
    <name evidence="3" type="ORF">XNOV1_A037287</name>
</gene>
<accession>A0AAV1HLK4</accession>
<dbReference type="EMBL" id="OY660887">
    <property type="protein sequence ID" value="CAJ1086823.1"/>
    <property type="molecule type" value="Genomic_DNA"/>
</dbReference>
<feature type="signal peptide" evidence="2">
    <location>
        <begin position="1"/>
        <end position="30"/>
    </location>
</feature>
<keyword evidence="2" id="KW-0732">Signal</keyword>
<dbReference type="AlphaFoldDB" id="A0AAV1HLK4"/>
<evidence type="ECO:0000256" key="2">
    <source>
        <dbReference type="SAM" id="SignalP"/>
    </source>
</evidence>
<evidence type="ECO:0000313" key="3">
    <source>
        <dbReference type="EMBL" id="CAJ1086823.1"/>
    </source>
</evidence>
<protein>
    <submittedName>
        <fullName evidence="3">Uncharacterized protein</fullName>
    </submittedName>
</protein>
<keyword evidence="4" id="KW-1185">Reference proteome</keyword>